<feature type="compositionally biased region" description="Polar residues" evidence="4">
    <location>
        <begin position="368"/>
        <end position="378"/>
    </location>
</feature>
<dbReference type="InterPro" id="IPR036427">
    <property type="entry name" value="Bromodomain-like_sf"/>
</dbReference>
<dbReference type="PROSITE" id="PS00633">
    <property type="entry name" value="BROMODOMAIN_1"/>
    <property type="match status" value="1"/>
</dbReference>
<organism evidence="6 7">
    <name type="scientific">Ziziphus jujuba</name>
    <name type="common">Chinese jujube</name>
    <name type="synonym">Ziziphus sativa</name>
    <dbReference type="NCBI Taxonomy" id="326968"/>
    <lineage>
        <taxon>Eukaryota</taxon>
        <taxon>Viridiplantae</taxon>
        <taxon>Streptophyta</taxon>
        <taxon>Embryophyta</taxon>
        <taxon>Tracheophyta</taxon>
        <taxon>Spermatophyta</taxon>
        <taxon>Magnoliopsida</taxon>
        <taxon>eudicotyledons</taxon>
        <taxon>Gunneridae</taxon>
        <taxon>Pentapetalae</taxon>
        <taxon>rosids</taxon>
        <taxon>fabids</taxon>
        <taxon>Rosales</taxon>
        <taxon>Rhamnaceae</taxon>
        <taxon>Paliureae</taxon>
        <taxon>Ziziphus</taxon>
    </lineage>
</organism>
<dbReference type="InterPro" id="IPR018359">
    <property type="entry name" value="Bromodomain_CS"/>
</dbReference>
<evidence type="ECO:0000256" key="2">
    <source>
        <dbReference type="PROSITE-ProRule" id="PRU00035"/>
    </source>
</evidence>
<feature type="region of interest" description="Disordered" evidence="4">
    <location>
        <begin position="584"/>
        <end position="603"/>
    </location>
</feature>
<feature type="compositionally biased region" description="Polar residues" evidence="4">
    <location>
        <begin position="720"/>
        <end position="734"/>
    </location>
</feature>
<feature type="domain" description="Bromo" evidence="5">
    <location>
        <begin position="14"/>
        <end position="87"/>
    </location>
</feature>
<evidence type="ECO:0000256" key="3">
    <source>
        <dbReference type="SAM" id="Coils"/>
    </source>
</evidence>
<dbReference type="SUPFAM" id="SSF47370">
    <property type="entry name" value="Bromodomain"/>
    <property type="match status" value="1"/>
</dbReference>
<name>A0ABM3ZUB0_ZIZJJ</name>
<dbReference type="InterPro" id="IPR004252">
    <property type="entry name" value="Probable_transposase_24"/>
</dbReference>
<dbReference type="Pfam" id="PF03004">
    <property type="entry name" value="Transposase_24"/>
    <property type="match status" value="1"/>
</dbReference>
<accession>A0ABM3ZUB0</accession>
<dbReference type="GeneID" id="107412577"/>
<dbReference type="InterPro" id="IPR001487">
    <property type="entry name" value="Bromodomain"/>
</dbReference>
<feature type="compositionally biased region" description="Basic residues" evidence="4">
    <location>
        <begin position="745"/>
        <end position="754"/>
    </location>
</feature>
<feature type="compositionally biased region" description="Polar residues" evidence="4">
    <location>
        <begin position="485"/>
        <end position="496"/>
    </location>
</feature>
<evidence type="ECO:0000259" key="5">
    <source>
        <dbReference type="PROSITE" id="PS50014"/>
    </source>
</evidence>
<keyword evidence="6" id="KW-1185">Reference proteome</keyword>
<dbReference type="RefSeq" id="XP_060668071.1">
    <property type="nucleotide sequence ID" value="XM_060812088.1"/>
</dbReference>
<feature type="region of interest" description="Disordered" evidence="4">
    <location>
        <begin position="645"/>
        <end position="690"/>
    </location>
</feature>
<feature type="coiled-coil region" evidence="3">
    <location>
        <begin position="610"/>
        <end position="637"/>
    </location>
</feature>
<protein>
    <submittedName>
        <fullName evidence="7">Uncharacterized protein LOC107412577 isoform X3</fullName>
    </submittedName>
</protein>
<feature type="region of interest" description="Disordered" evidence="4">
    <location>
        <begin position="718"/>
        <end position="754"/>
    </location>
</feature>
<dbReference type="PROSITE" id="PS50014">
    <property type="entry name" value="BROMODOMAIN_2"/>
    <property type="match status" value="1"/>
</dbReference>
<evidence type="ECO:0000256" key="4">
    <source>
        <dbReference type="SAM" id="MobiDB-lite"/>
    </source>
</evidence>
<feature type="region of interest" description="Disordered" evidence="4">
    <location>
        <begin position="477"/>
        <end position="498"/>
    </location>
</feature>
<dbReference type="SMART" id="SM00297">
    <property type="entry name" value="BROMO"/>
    <property type="match status" value="1"/>
</dbReference>
<evidence type="ECO:0000256" key="1">
    <source>
        <dbReference type="ARBA" id="ARBA00023117"/>
    </source>
</evidence>
<dbReference type="Pfam" id="PF00439">
    <property type="entry name" value="Bromodomain"/>
    <property type="match status" value="1"/>
</dbReference>
<dbReference type="PRINTS" id="PR00503">
    <property type="entry name" value="BROMODOMAIN"/>
</dbReference>
<evidence type="ECO:0000313" key="7">
    <source>
        <dbReference type="RefSeq" id="XP_060668071.1"/>
    </source>
</evidence>
<keyword evidence="3" id="KW-0175">Coiled coil</keyword>
<dbReference type="PANTHER" id="PTHR47809:SF2">
    <property type="entry name" value="DNA-BINDING BROMODOMAIN-CONTAINING PROTEIN"/>
    <property type="match status" value="1"/>
</dbReference>
<sequence>MMTKYLLLVIKRIMKMDAAIPFNVPVDPVALRLPDYFDVVDTPMDFGTICKHLENGTKYMNSEDVLKDVQCIWKNCYKYYDKGNYILNLMKRVEENFMKYWTAAGLFTEERGTTHDLIAPVANKRKARGPTRNLKLAAIPQGEKFDIAWRNRRPVGANSQMFKTACTILVRQTREIPLQVKGWLEIPFDIKKKLFEHILERFKVEDQMKFVLGQIHRSYNNYRHYLKHWCYDTCKTIEEARANIPPNVNKDDWEYLVNLWSTPSYQEKSKRNKENSAKSTIVTRCGSKSFQQREEEEREKIGLEAGHTFAWKITSLGSDEQAANQISQEGRSQLKNLAAQVSEGASQMSEPESFGPRNPRQEHHYVNGATQRNLWGSSSSTVRELKKQLLQSEQQHKESEQNDAADVQFLKERVSQIEAHDHREGTMPRKLQGSFSSTLHKLKQQLLELERQHEDSEQHDAAEVQFLKEQFSLVEAHDNGDGTMSKKSQGSSSDTVHQLKKRLLELERHRKDSEHRNAAELQFLKEQVSLVEAHDYRDGTISKKSRGSASSTVHQLKKQLLEWECQCKESEQYNAAELQTLKKRASQVDEHDRGNGAIPKRLRGASSSIGDKLEKQLLEWERQRKESEQYNNAAELQSLKERASQVDEHGCGNGAIPKKLRGSSSSTVNELKKQLLESEHRREESDQRNAAEVQCLKEQVNRVEGLLSDQMNRFEGLITQMMSQMSSIPAQTESHTVDPPSSGGGRRRGRRQRR</sequence>
<dbReference type="PANTHER" id="PTHR47809">
    <property type="entry name" value="DNA-BINDING BROMODOMAIN-CONTAINING PROTEIN"/>
    <property type="match status" value="1"/>
</dbReference>
<evidence type="ECO:0000313" key="6">
    <source>
        <dbReference type="Proteomes" id="UP001652623"/>
    </source>
</evidence>
<proteinExistence type="predicted"/>
<dbReference type="Proteomes" id="UP001652623">
    <property type="component" value="Chromosome 10"/>
</dbReference>
<keyword evidence="1 2" id="KW-0103">Bromodomain</keyword>
<feature type="region of interest" description="Disordered" evidence="4">
    <location>
        <begin position="341"/>
        <end position="378"/>
    </location>
</feature>
<dbReference type="Gene3D" id="1.20.920.10">
    <property type="entry name" value="Bromodomain-like"/>
    <property type="match status" value="1"/>
</dbReference>
<feature type="compositionally biased region" description="Basic and acidic residues" evidence="4">
    <location>
        <begin position="670"/>
        <end position="689"/>
    </location>
</feature>
<reference evidence="7" key="1">
    <citation type="submission" date="2025-08" db="UniProtKB">
        <authorList>
            <consortium name="RefSeq"/>
        </authorList>
    </citation>
    <scope>IDENTIFICATION</scope>
    <source>
        <tissue evidence="7">Seedling</tissue>
    </source>
</reference>
<gene>
    <name evidence="7" type="primary">LOC107412577</name>
</gene>